<protein>
    <recommendedName>
        <fullName evidence="1">Lon N-terminal domain-containing protein</fullName>
    </recommendedName>
</protein>
<sequence>MSPNCLPLFPLGTVLFPGGVLPLRIFEPRYLDLIRDCSRQGSGFGVCLILEGREVGEPAVPAALGCEARIIDFSTTGDGLLGITVEGARRFHVERTKVRDNGLIVADVRWLDEAPPTRLGPEHELLATLLQRLFDRAGSPHDKIEKSRFADADWIGWRLAEWLPLAVTERQHLLQVDSPQARLQYLIERLPDFQPE</sequence>
<dbReference type="AlphaFoldDB" id="A0A091AT12"/>
<dbReference type="eggNOG" id="COG2802">
    <property type="taxonomic scope" value="Bacteria"/>
</dbReference>
<dbReference type="InterPro" id="IPR046336">
    <property type="entry name" value="Lon_prtase_N_sf"/>
</dbReference>
<evidence type="ECO:0000313" key="2">
    <source>
        <dbReference type="EMBL" id="KFN42466.1"/>
    </source>
</evidence>
<evidence type="ECO:0000259" key="1">
    <source>
        <dbReference type="PROSITE" id="PS51787"/>
    </source>
</evidence>
<dbReference type="EMBL" id="AVCI01000010">
    <property type="protein sequence ID" value="KFN42466.1"/>
    <property type="molecule type" value="Genomic_DNA"/>
</dbReference>
<dbReference type="OrthoDB" id="8558970at2"/>
<dbReference type="Gene3D" id="2.30.130.40">
    <property type="entry name" value="LON domain-like"/>
    <property type="match status" value="1"/>
</dbReference>
<dbReference type="RefSeq" id="WP_022970439.1">
    <property type="nucleotide sequence ID" value="NZ_ATVD01000007.1"/>
</dbReference>
<feature type="domain" description="Lon N-terminal" evidence="1">
    <location>
        <begin position="3"/>
        <end position="194"/>
    </location>
</feature>
<gene>
    <name evidence="2" type="ORF">N789_14005</name>
</gene>
<dbReference type="InterPro" id="IPR015947">
    <property type="entry name" value="PUA-like_sf"/>
</dbReference>
<comment type="caution">
    <text evidence="2">The sequence shown here is derived from an EMBL/GenBank/DDBJ whole genome shotgun (WGS) entry which is preliminary data.</text>
</comment>
<dbReference type="PANTHER" id="PTHR46732:SF8">
    <property type="entry name" value="ATP-DEPENDENT PROTEASE LA (LON) DOMAIN PROTEIN"/>
    <property type="match status" value="1"/>
</dbReference>
<dbReference type="PANTHER" id="PTHR46732">
    <property type="entry name" value="ATP-DEPENDENT PROTEASE LA (LON) DOMAIN PROTEIN"/>
    <property type="match status" value="1"/>
</dbReference>
<proteinExistence type="predicted"/>
<organism evidence="2 3">
    <name type="scientific">Arenimonas oryziterrae DSM 21050 = YC6267</name>
    <dbReference type="NCBI Taxonomy" id="1121015"/>
    <lineage>
        <taxon>Bacteria</taxon>
        <taxon>Pseudomonadati</taxon>
        <taxon>Pseudomonadota</taxon>
        <taxon>Gammaproteobacteria</taxon>
        <taxon>Lysobacterales</taxon>
        <taxon>Lysobacteraceae</taxon>
        <taxon>Arenimonas</taxon>
    </lineage>
</organism>
<dbReference type="SUPFAM" id="SSF88697">
    <property type="entry name" value="PUA domain-like"/>
    <property type="match status" value="1"/>
</dbReference>
<dbReference type="PROSITE" id="PS51787">
    <property type="entry name" value="LON_N"/>
    <property type="match status" value="1"/>
</dbReference>
<reference evidence="2 3" key="1">
    <citation type="submission" date="2013-09" db="EMBL/GenBank/DDBJ databases">
        <title>Genome sequencing of Arenimonas oryziterrae.</title>
        <authorList>
            <person name="Chen F."/>
            <person name="Wang G."/>
        </authorList>
    </citation>
    <scope>NUCLEOTIDE SEQUENCE [LARGE SCALE GENOMIC DNA]</scope>
    <source>
        <strain evidence="2 3">YC6267</strain>
    </source>
</reference>
<dbReference type="Gene3D" id="1.10.4060.10">
    <property type="entry name" value="BPP1347 like domain"/>
    <property type="match status" value="1"/>
</dbReference>
<dbReference type="SMART" id="SM00464">
    <property type="entry name" value="LON"/>
    <property type="match status" value="1"/>
</dbReference>
<dbReference type="STRING" id="1121015.GCA_000420545_02851"/>
<evidence type="ECO:0000313" key="3">
    <source>
        <dbReference type="Proteomes" id="UP000029385"/>
    </source>
</evidence>
<keyword evidence="3" id="KW-1185">Reference proteome</keyword>
<dbReference type="Pfam" id="PF02190">
    <property type="entry name" value="LON_substr_bdg"/>
    <property type="match status" value="1"/>
</dbReference>
<dbReference type="InterPro" id="IPR003111">
    <property type="entry name" value="Lon_prtase_N"/>
</dbReference>
<dbReference type="PATRIC" id="fig|1121015.4.peg.2271"/>
<accession>A0A091AT12</accession>
<dbReference type="Proteomes" id="UP000029385">
    <property type="component" value="Unassembled WGS sequence"/>
</dbReference>
<name>A0A091AT12_9GAMM</name>